<feature type="transmembrane region" description="Helical" evidence="6">
    <location>
        <begin position="370"/>
        <end position="395"/>
    </location>
</feature>
<dbReference type="PANTHER" id="PTHR23112:SF0">
    <property type="entry name" value="TRANSMEMBRANE PROTEIN 116"/>
    <property type="match status" value="1"/>
</dbReference>
<evidence type="ECO:0000256" key="2">
    <source>
        <dbReference type="ARBA" id="ARBA00022692"/>
    </source>
</evidence>
<comment type="subcellular location">
    <subcellularLocation>
        <location evidence="1">Membrane</location>
        <topology evidence="1">Multi-pass membrane protein</topology>
    </subcellularLocation>
</comment>
<dbReference type="OrthoDB" id="18453at2759"/>
<dbReference type="GO" id="GO:0005886">
    <property type="term" value="C:plasma membrane"/>
    <property type="evidence" value="ECO:0007669"/>
    <property type="project" value="TreeGrafter"/>
</dbReference>
<evidence type="ECO:0000256" key="3">
    <source>
        <dbReference type="ARBA" id="ARBA00022989"/>
    </source>
</evidence>
<proteinExistence type="predicted"/>
<feature type="transmembrane region" description="Helical" evidence="6">
    <location>
        <begin position="122"/>
        <end position="142"/>
    </location>
</feature>
<reference evidence="7" key="1">
    <citation type="submission" date="2021-03" db="EMBL/GenBank/DDBJ databases">
        <authorList>
            <person name="Tagirdzhanova G."/>
        </authorList>
    </citation>
    <scope>NUCLEOTIDE SEQUENCE</scope>
</reference>
<name>A0A8H3FI77_9LECA</name>
<feature type="transmembrane region" description="Helical" evidence="6">
    <location>
        <begin position="20"/>
        <end position="37"/>
    </location>
</feature>
<evidence type="ECO:0000313" key="7">
    <source>
        <dbReference type="EMBL" id="CAF9926441.1"/>
    </source>
</evidence>
<evidence type="ECO:0000313" key="8">
    <source>
        <dbReference type="Proteomes" id="UP000664534"/>
    </source>
</evidence>
<dbReference type="Pfam" id="PF05462">
    <property type="entry name" value="Dicty_CAR"/>
    <property type="match status" value="1"/>
</dbReference>
<feature type="compositionally biased region" description="Polar residues" evidence="5">
    <location>
        <begin position="333"/>
        <end position="342"/>
    </location>
</feature>
<keyword evidence="2 6" id="KW-0812">Transmembrane</keyword>
<organism evidence="7 8">
    <name type="scientific">Imshaugia aleurites</name>
    <dbReference type="NCBI Taxonomy" id="172621"/>
    <lineage>
        <taxon>Eukaryota</taxon>
        <taxon>Fungi</taxon>
        <taxon>Dikarya</taxon>
        <taxon>Ascomycota</taxon>
        <taxon>Pezizomycotina</taxon>
        <taxon>Lecanoromycetes</taxon>
        <taxon>OSLEUM clade</taxon>
        <taxon>Lecanoromycetidae</taxon>
        <taxon>Lecanorales</taxon>
        <taxon>Lecanorineae</taxon>
        <taxon>Parmeliaceae</taxon>
        <taxon>Imshaugia</taxon>
    </lineage>
</organism>
<feature type="transmembrane region" description="Helical" evidence="6">
    <location>
        <begin position="299"/>
        <end position="319"/>
    </location>
</feature>
<protein>
    <recommendedName>
        <fullName evidence="9">G-protein coupled receptors family 2 profile 2 domain-containing protein</fullName>
    </recommendedName>
</protein>
<dbReference type="SUPFAM" id="SSF81321">
    <property type="entry name" value="Family A G protein-coupled receptor-like"/>
    <property type="match status" value="1"/>
</dbReference>
<dbReference type="PANTHER" id="PTHR23112">
    <property type="entry name" value="G PROTEIN-COUPLED RECEPTOR 157-RELATED"/>
    <property type="match status" value="1"/>
</dbReference>
<accession>A0A8H3FI77</accession>
<dbReference type="Gene3D" id="1.20.1070.10">
    <property type="entry name" value="Rhodopsin 7-helix transmembrane proteins"/>
    <property type="match status" value="1"/>
</dbReference>
<feature type="transmembrane region" description="Helical" evidence="6">
    <location>
        <begin position="78"/>
        <end position="102"/>
    </location>
</feature>
<dbReference type="GO" id="GO:0004930">
    <property type="term" value="F:G protein-coupled receptor activity"/>
    <property type="evidence" value="ECO:0007669"/>
    <property type="project" value="TreeGrafter"/>
</dbReference>
<feature type="transmembrane region" description="Helical" evidence="6">
    <location>
        <begin position="49"/>
        <end position="66"/>
    </location>
</feature>
<evidence type="ECO:0008006" key="9">
    <source>
        <dbReference type="Google" id="ProtNLM"/>
    </source>
</evidence>
<sequence>MSHALSAKQLHDLEITERVASCFSLVGSGFIFFTFLYSPAFRKPVNRLIFYASWGNILCNVATLMAQSGIRAGRDSHLCQFQGFLIQMFLPADALWNLAMAINVYMTLFHKYNAKQLKSLEWKYHCMCYGATFIVAFVYLFIETASRGKIYGSGTLWCSIDIEWVALRIGLCYAPAGPSSDVLAGREIYAKRKELRAFSTPSRPMPMRIADPFNNFKTTEINITSELATVHSSNKSHVYFRPDTKSPDVTTKNYDQYSVTIGSDPMSPNTDAPPPLAPRAHSAVALRTNRAAMEMNRAAFGYTKVALLFFVSLLITWVSKLSHPPPSHPPGSNDANPAQTEPQVPPSMNRVYSVIHPSLVSLPFSYGSAITIPLMGFWNSVIYTTTSWTAVRLLFSGELKAKKGAVVRNSVVLNSRPSLGGRKWTGVESESVKGLAMGHGSGYDQV</sequence>
<evidence type="ECO:0000256" key="4">
    <source>
        <dbReference type="ARBA" id="ARBA00023136"/>
    </source>
</evidence>
<evidence type="ECO:0000256" key="6">
    <source>
        <dbReference type="SAM" id="Phobius"/>
    </source>
</evidence>
<dbReference type="GO" id="GO:0007189">
    <property type="term" value="P:adenylate cyclase-activating G protein-coupled receptor signaling pathway"/>
    <property type="evidence" value="ECO:0007669"/>
    <property type="project" value="TreeGrafter"/>
</dbReference>
<gene>
    <name evidence="7" type="ORF">IMSHALPRED_006962</name>
</gene>
<evidence type="ECO:0000256" key="5">
    <source>
        <dbReference type="SAM" id="MobiDB-lite"/>
    </source>
</evidence>
<comment type="caution">
    <text evidence="7">The sequence shown here is derived from an EMBL/GenBank/DDBJ whole genome shotgun (WGS) entry which is preliminary data.</text>
</comment>
<keyword evidence="3 6" id="KW-1133">Transmembrane helix</keyword>
<feature type="region of interest" description="Disordered" evidence="5">
    <location>
        <begin position="324"/>
        <end position="343"/>
    </location>
</feature>
<dbReference type="EMBL" id="CAJPDT010000043">
    <property type="protein sequence ID" value="CAF9926441.1"/>
    <property type="molecule type" value="Genomic_DNA"/>
</dbReference>
<keyword evidence="8" id="KW-1185">Reference proteome</keyword>
<evidence type="ECO:0000256" key="1">
    <source>
        <dbReference type="ARBA" id="ARBA00004141"/>
    </source>
</evidence>
<dbReference type="Proteomes" id="UP000664534">
    <property type="component" value="Unassembled WGS sequence"/>
</dbReference>
<keyword evidence="4 6" id="KW-0472">Membrane</keyword>
<dbReference type="AlphaFoldDB" id="A0A8H3FI77"/>